<dbReference type="InterPro" id="IPR029058">
    <property type="entry name" value="AB_hydrolase_fold"/>
</dbReference>
<reference evidence="3 4" key="1">
    <citation type="submission" date="2013-09" db="EMBL/GenBank/DDBJ databases">
        <title>Genome sequencing of Phaeobacter antarcticus sp. nov. SM1211.</title>
        <authorList>
            <person name="Zhang X.-Y."/>
            <person name="Liu C."/>
            <person name="Chen X.-L."/>
            <person name="Xie B.-B."/>
            <person name="Qin Q.-L."/>
            <person name="Rong J.-C."/>
            <person name="Zhang Y.-Z."/>
        </authorList>
    </citation>
    <scope>NUCLEOTIDE SEQUENCE [LARGE SCALE GENOMIC DNA]</scope>
    <source>
        <strain evidence="3 4">SM1211</strain>
    </source>
</reference>
<name>A0A2G8RIS9_9RHOB</name>
<comment type="caution">
    <text evidence="3">The sequence shown here is derived from an EMBL/GenBank/DDBJ whole genome shotgun (WGS) entry which is preliminary data.</text>
</comment>
<evidence type="ECO:0000313" key="3">
    <source>
        <dbReference type="EMBL" id="PIL21467.1"/>
    </source>
</evidence>
<organism evidence="3 4">
    <name type="scientific">Puniceibacterium antarcticum</name>
    <dbReference type="NCBI Taxonomy" id="1206336"/>
    <lineage>
        <taxon>Bacteria</taxon>
        <taxon>Pseudomonadati</taxon>
        <taxon>Pseudomonadota</taxon>
        <taxon>Alphaproteobacteria</taxon>
        <taxon>Rhodobacterales</taxon>
        <taxon>Paracoccaceae</taxon>
        <taxon>Puniceibacterium</taxon>
    </lineage>
</organism>
<dbReference type="AlphaFoldDB" id="A0A2G8RIS9"/>
<dbReference type="Pfam" id="PF00975">
    <property type="entry name" value="Thioesterase"/>
    <property type="match status" value="1"/>
</dbReference>
<comment type="similarity">
    <text evidence="1">Belongs to the thioesterase family.</text>
</comment>
<accession>A0A2G8RIS9</accession>
<dbReference type="SUPFAM" id="SSF53474">
    <property type="entry name" value="alpha/beta-Hydrolases"/>
    <property type="match status" value="1"/>
</dbReference>
<dbReference type="EMBL" id="AWWI01000036">
    <property type="protein sequence ID" value="PIL21467.1"/>
    <property type="molecule type" value="Genomic_DNA"/>
</dbReference>
<evidence type="ECO:0000256" key="1">
    <source>
        <dbReference type="ARBA" id="ARBA00007169"/>
    </source>
</evidence>
<dbReference type="InterPro" id="IPR001031">
    <property type="entry name" value="Thioesterase"/>
</dbReference>
<proteinExistence type="inferred from homology"/>
<sequence>MRRLFLPWSVPIGTDVELSLVQLPGRGQRMGEDLPTDLEETALAIAAEIYAEATEDFVFFGHSMGAVLALEVVRVATLRQIQVPRLIVVSGSNWPGRHVHEPLHELRDTQLIDRLREMGGTPREVLENTELMQLVLPILRADFAMLYRYRYRAEAAVKSALHVFAGRNDRHVNTAHLADWMQETQAPGNLHLFDGGHFFVHGQETAILNKLRELMAL</sequence>
<dbReference type="Gene3D" id="3.40.50.1820">
    <property type="entry name" value="alpha/beta hydrolase"/>
    <property type="match status" value="1"/>
</dbReference>
<gene>
    <name evidence="3" type="ORF">P775_04085</name>
</gene>
<evidence type="ECO:0000259" key="2">
    <source>
        <dbReference type="Pfam" id="PF00975"/>
    </source>
</evidence>
<keyword evidence="4" id="KW-1185">Reference proteome</keyword>
<dbReference type="Proteomes" id="UP000231259">
    <property type="component" value="Unassembled WGS sequence"/>
</dbReference>
<feature type="domain" description="Thioesterase" evidence="2">
    <location>
        <begin position="4"/>
        <end position="212"/>
    </location>
</feature>
<protein>
    <recommendedName>
        <fullName evidence="2">Thioesterase domain-containing protein</fullName>
    </recommendedName>
</protein>
<dbReference type="GO" id="GO:0008610">
    <property type="term" value="P:lipid biosynthetic process"/>
    <property type="evidence" value="ECO:0007669"/>
    <property type="project" value="TreeGrafter"/>
</dbReference>
<dbReference type="PANTHER" id="PTHR11487:SF0">
    <property type="entry name" value="S-ACYL FATTY ACID SYNTHASE THIOESTERASE, MEDIUM CHAIN"/>
    <property type="match status" value="1"/>
</dbReference>
<dbReference type="PANTHER" id="PTHR11487">
    <property type="entry name" value="THIOESTERASE"/>
    <property type="match status" value="1"/>
</dbReference>
<dbReference type="InterPro" id="IPR012223">
    <property type="entry name" value="TEII"/>
</dbReference>
<evidence type="ECO:0000313" key="4">
    <source>
        <dbReference type="Proteomes" id="UP000231259"/>
    </source>
</evidence>